<dbReference type="PANTHER" id="PTHR42743">
    <property type="entry name" value="AMINO-ACID AMINOTRANSFERASE"/>
    <property type="match status" value="1"/>
</dbReference>
<dbReference type="InterPro" id="IPR050571">
    <property type="entry name" value="Class-IV_PLP-Dep_Aminotrnsfr"/>
</dbReference>
<dbReference type="Pfam" id="PF01063">
    <property type="entry name" value="Aminotran_4"/>
    <property type="match status" value="1"/>
</dbReference>
<dbReference type="GO" id="GO:0008483">
    <property type="term" value="F:transaminase activity"/>
    <property type="evidence" value="ECO:0007669"/>
    <property type="project" value="UniProtKB-KW"/>
</dbReference>
<dbReference type="SUPFAM" id="SSF56752">
    <property type="entry name" value="D-aminoacid aminotransferase-like PLP-dependent enzymes"/>
    <property type="match status" value="1"/>
</dbReference>
<sequence>MSARYADAMRAWINGQTLDDASQPSIAVTDHGFTVGDGVFEAVKVVDNVPFALTRHLRRLQTSAHALGLPEVDLDAVRRGIDATLADQDLPLGRIRITITGGPAPLGSGRGSEPNTIAVVAAPAVAPAPTTSLATFPYPRNERGVLAGVKTTSYAENVIALAHAAERGAAEALFVNLAGNLCEGTGSNVFYVVDGELRTPTLASGCLAGVTRALLVDWCDVREVDEPASVLEDATEIFLASTIRDVQGVHQLDDRQFVAPGPVTIEAMATWGLRAAESPDP</sequence>
<evidence type="ECO:0000256" key="1">
    <source>
        <dbReference type="ARBA" id="ARBA00001933"/>
    </source>
</evidence>
<dbReference type="GO" id="GO:0046394">
    <property type="term" value="P:carboxylic acid biosynthetic process"/>
    <property type="evidence" value="ECO:0007669"/>
    <property type="project" value="UniProtKB-ARBA"/>
</dbReference>
<dbReference type="InterPro" id="IPR001544">
    <property type="entry name" value="Aminotrans_IV"/>
</dbReference>
<dbReference type="Gene3D" id="3.20.10.10">
    <property type="entry name" value="D-amino Acid Aminotransferase, subunit A, domain 2"/>
    <property type="match status" value="1"/>
</dbReference>
<name>A0A2P2CEL9_9ZZZZ</name>
<evidence type="ECO:0000256" key="2">
    <source>
        <dbReference type="ARBA" id="ARBA00009320"/>
    </source>
</evidence>
<gene>
    <name evidence="4" type="ORF">NOCA2760004</name>
</gene>
<protein>
    <submittedName>
        <fullName evidence="4">Aminotransferase, class IV</fullName>
    </submittedName>
</protein>
<keyword evidence="3" id="KW-0663">Pyridoxal phosphate</keyword>
<dbReference type="PANTHER" id="PTHR42743:SF11">
    <property type="entry name" value="AMINODEOXYCHORISMATE LYASE"/>
    <property type="match status" value="1"/>
</dbReference>
<dbReference type="PROSITE" id="PS00770">
    <property type="entry name" value="AA_TRANSFER_CLASS_4"/>
    <property type="match status" value="1"/>
</dbReference>
<dbReference type="InterPro" id="IPR043131">
    <property type="entry name" value="BCAT-like_N"/>
</dbReference>
<accession>A0A2P2CEL9</accession>
<evidence type="ECO:0000313" key="4">
    <source>
        <dbReference type="EMBL" id="CUR60409.1"/>
    </source>
</evidence>
<dbReference type="InterPro" id="IPR043132">
    <property type="entry name" value="BCAT-like_C"/>
</dbReference>
<evidence type="ECO:0000256" key="3">
    <source>
        <dbReference type="ARBA" id="ARBA00022898"/>
    </source>
</evidence>
<reference evidence="4" key="1">
    <citation type="submission" date="2015-08" db="EMBL/GenBank/DDBJ databases">
        <authorList>
            <person name="Babu N.S."/>
            <person name="Beckwith C.J."/>
            <person name="Beseler K.G."/>
            <person name="Brison A."/>
            <person name="Carone J.V."/>
            <person name="Caskin T.P."/>
            <person name="Diamond M."/>
            <person name="Durham M.E."/>
            <person name="Foxe J.M."/>
            <person name="Go M."/>
            <person name="Henderson B.A."/>
            <person name="Jones I.B."/>
            <person name="McGettigan J.A."/>
            <person name="Micheletti S.J."/>
            <person name="Nasrallah M.E."/>
            <person name="Ortiz D."/>
            <person name="Piller C.R."/>
            <person name="Privatt S.R."/>
            <person name="Schneider S.L."/>
            <person name="Sharp S."/>
            <person name="Smith T.C."/>
            <person name="Stanton J.D."/>
            <person name="Ullery H.E."/>
            <person name="Wilson R.J."/>
            <person name="Serrano M.G."/>
            <person name="Buck G."/>
            <person name="Lee V."/>
            <person name="Wang Y."/>
            <person name="Carvalho R."/>
            <person name="Voegtly L."/>
            <person name="Shi R."/>
            <person name="Duckworth R."/>
            <person name="Johnson A."/>
            <person name="Loviza R."/>
            <person name="Walstead R."/>
            <person name="Shah Z."/>
            <person name="Kiflezghi M."/>
            <person name="Wade K."/>
            <person name="Ball S.L."/>
            <person name="Bradley K.W."/>
            <person name="Asai D.J."/>
            <person name="Bowman C.A."/>
            <person name="Russell D.A."/>
            <person name="Pope W.H."/>
            <person name="Jacobs-Sera D."/>
            <person name="Hendrix R.W."/>
            <person name="Hatfull G.F."/>
        </authorList>
    </citation>
    <scope>NUCLEOTIDE SEQUENCE</scope>
</reference>
<keyword evidence="4" id="KW-0808">Transferase</keyword>
<comment type="cofactor">
    <cofactor evidence="1">
        <name>pyridoxal 5'-phosphate</name>
        <dbReference type="ChEBI" id="CHEBI:597326"/>
    </cofactor>
</comment>
<organism evidence="4">
    <name type="scientific">metagenome</name>
    <dbReference type="NCBI Taxonomy" id="256318"/>
    <lineage>
        <taxon>unclassified sequences</taxon>
        <taxon>metagenomes</taxon>
    </lineage>
</organism>
<proteinExistence type="inferred from homology"/>
<comment type="similarity">
    <text evidence="2">Belongs to the class-IV pyridoxal-phosphate-dependent aminotransferase family.</text>
</comment>
<dbReference type="Gene3D" id="3.30.470.10">
    <property type="match status" value="1"/>
</dbReference>
<dbReference type="EMBL" id="CZKA01000074">
    <property type="protein sequence ID" value="CUR60409.1"/>
    <property type="molecule type" value="Genomic_DNA"/>
</dbReference>
<dbReference type="InterPro" id="IPR036038">
    <property type="entry name" value="Aminotransferase-like"/>
</dbReference>
<dbReference type="GO" id="GO:0005829">
    <property type="term" value="C:cytosol"/>
    <property type="evidence" value="ECO:0007669"/>
    <property type="project" value="TreeGrafter"/>
</dbReference>
<keyword evidence="4" id="KW-0032">Aminotransferase</keyword>
<dbReference type="InterPro" id="IPR018300">
    <property type="entry name" value="Aminotrans_IV_CS"/>
</dbReference>
<dbReference type="AlphaFoldDB" id="A0A2P2CEL9"/>